<keyword evidence="4" id="KW-1185">Reference proteome</keyword>
<reference evidence="4" key="1">
    <citation type="journal article" date="2022" name="Int. J. Syst. Evol. Microbiol.">
        <title>Anaeromyxobacter oryzae sp. nov., Anaeromyxobacter diazotrophicus sp. nov. and Anaeromyxobacter paludicola sp. nov., isolated from paddy soils.</title>
        <authorList>
            <person name="Itoh H."/>
            <person name="Xu Z."/>
            <person name="Mise K."/>
            <person name="Masuda Y."/>
            <person name="Ushijima N."/>
            <person name="Hayakawa C."/>
            <person name="Shiratori Y."/>
            <person name="Senoo K."/>
        </authorList>
    </citation>
    <scope>NUCLEOTIDE SEQUENCE [LARGE SCALE GENOMIC DNA]</scope>
    <source>
        <strain evidence="4">Red630</strain>
    </source>
</reference>
<dbReference type="PANTHER" id="PTHR43032:SF2">
    <property type="entry name" value="BLL0505 PROTEIN"/>
    <property type="match status" value="1"/>
</dbReference>
<organism evidence="3 4">
    <name type="scientific">Anaeromyxobacter paludicola</name>
    <dbReference type="NCBI Taxonomy" id="2918171"/>
    <lineage>
        <taxon>Bacteria</taxon>
        <taxon>Pseudomonadati</taxon>
        <taxon>Myxococcota</taxon>
        <taxon>Myxococcia</taxon>
        <taxon>Myxococcales</taxon>
        <taxon>Cystobacterineae</taxon>
        <taxon>Anaeromyxobacteraceae</taxon>
        <taxon>Anaeromyxobacter</taxon>
    </lineage>
</organism>
<feature type="domain" description="Oxidoreductase molybdopterin-binding" evidence="2">
    <location>
        <begin position="99"/>
        <end position="239"/>
    </location>
</feature>
<dbReference type="Pfam" id="PF00174">
    <property type="entry name" value="Oxidored_molyb"/>
    <property type="match status" value="1"/>
</dbReference>
<dbReference type="Gene3D" id="3.90.420.10">
    <property type="entry name" value="Oxidoreductase, molybdopterin-binding domain"/>
    <property type="match status" value="1"/>
</dbReference>
<dbReference type="RefSeq" id="WP_248342600.1">
    <property type="nucleotide sequence ID" value="NZ_AP025592.1"/>
</dbReference>
<evidence type="ECO:0000313" key="4">
    <source>
        <dbReference type="Proteomes" id="UP001162734"/>
    </source>
</evidence>
<evidence type="ECO:0000259" key="2">
    <source>
        <dbReference type="Pfam" id="PF00174"/>
    </source>
</evidence>
<dbReference type="PROSITE" id="PS51318">
    <property type="entry name" value="TAT"/>
    <property type="match status" value="1"/>
</dbReference>
<dbReference type="EMBL" id="AP025592">
    <property type="protein sequence ID" value="BDG10207.1"/>
    <property type="molecule type" value="Genomic_DNA"/>
</dbReference>
<dbReference type="InterPro" id="IPR000572">
    <property type="entry name" value="OxRdtase_Mopterin-bd_dom"/>
</dbReference>
<feature type="region of interest" description="Disordered" evidence="1">
    <location>
        <begin position="1"/>
        <end position="21"/>
    </location>
</feature>
<dbReference type="SUPFAM" id="SSF56524">
    <property type="entry name" value="Oxidoreductase molybdopterin-binding domain"/>
    <property type="match status" value="1"/>
</dbReference>
<dbReference type="InterPro" id="IPR006311">
    <property type="entry name" value="TAT_signal"/>
</dbReference>
<dbReference type="Proteomes" id="UP001162734">
    <property type="component" value="Chromosome"/>
</dbReference>
<proteinExistence type="predicted"/>
<accession>A0ABM7XEB1</accession>
<evidence type="ECO:0000313" key="3">
    <source>
        <dbReference type="EMBL" id="BDG10207.1"/>
    </source>
</evidence>
<dbReference type="PANTHER" id="PTHR43032">
    <property type="entry name" value="PROTEIN-METHIONINE-SULFOXIDE REDUCTASE"/>
    <property type="match status" value="1"/>
</dbReference>
<dbReference type="InterPro" id="IPR036374">
    <property type="entry name" value="OxRdtase_Mopterin-bd_sf"/>
</dbReference>
<gene>
    <name evidence="3" type="ORF">AMPC_33200</name>
</gene>
<evidence type="ECO:0000256" key="1">
    <source>
        <dbReference type="SAM" id="MobiDB-lite"/>
    </source>
</evidence>
<sequence length="250" mass="27566">MSRRRPSPLAPFGPPRPDPSRRAFLAAGLRSAGLLALGGLACDSARPRAGFLGAMERLNERFERALFDPKRLAPELPEEDDTAPEDFPAYKISRAFPAAPAGWALRVGGLVARPLLLSGADLQRLPRTSVRVRHHCVEGWSAVASWQGARLSEVARLAGADPRARYVEFRSFDAGYWSSWDLESALHPQTILAYGMNGAPLAMEYGAPLRLYSAVKLGYKMVKYLTEVSFLPERSGGYWEDQGYEWFAGV</sequence>
<protein>
    <submittedName>
        <fullName evidence="3">Oxidoreductase</fullName>
    </submittedName>
</protein>
<feature type="compositionally biased region" description="Pro residues" evidence="1">
    <location>
        <begin position="8"/>
        <end position="17"/>
    </location>
</feature>
<name>A0ABM7XEB1_9BACT</name>